<evidence type="ECO:0000256" key="6">
    <source>
        <dbReference type="ARBA" id="ARBA00022801"/>
    </source>
</evidence>
<feature type="domain" description="Subtilisin-like protease fibronectin type-III" evidence="13">
    <location>
        <begin position="685"/>
        <end position="783"/>
    </location>
</feature>
<keyword evidence="10" id="KW-0812">Transmembrane</keyword>
<dbReference type="Pfam" id="PF05922">
    <property type="entry name" value="Inhibitor_I9"/>
    <property type="match status" value="1"/>
</dbReference>
<name>A0A3S8TL37_DATGL</name>
<comment type="subcellular location">
    <subcellularLocation>
        <location evidence="1">Secreted</location>
    </subcellularLocation>
</comment>
<evidence type="ECO:0000256" key="2">
    <source>
        <dbReference type="ARBA" id="ARBA00011073"/>
    </source>
</evidence>
<feature type="active site" description="Charge relay system" evidence="8 9">
    <location>
        <position position="578"/>
    </location>
</feature>
<dbReference type="Pfam" id="PF17766">
    <property type="entry name" value="fn3_6"/>
    <property type="match status" value="1"/>
</dbReference>
<evidence type="ECO:0000256" key="3">
    <source>
        <dbReference type="ARBA" id="ARBA00022525"/>
    </source>
</evidence>
<feature type="domain" description="Peptidase S8/S53" evidence="11">
    <location>
        <begin position="174"/>
        <end position="628"/>
    </location>
</feature>
<dbReference type="GO" id="GO:0006508">
    <property type="term" value="P:proteolysis"/>
    <property type="evidence" value="ECO:0007669"/>
    <property type="project" value="UniProtKB-KW"/>
</dbReference>
<dbReference type="FunFam" id="3.40.50.200:FF:000006">
    <property type="entry name" value="Subtilisin-like protease SBT1.5"/>
    <property type="match status" value="1"/>
</dbReference>
<dbReference type="InterPro" id="IPR010259">
    <property type="entry name" value="S8pro/Inhibitor_I9"/>
</dbReference>
<dbReference type="GO" id="GO:0005576">
    <property type="term" value="C:extracellular region"/>
    <property type="evidence" value="ECO:0007669"/>
    <property type="project" value="UniProtKB-SubCell"/>
</dbReference>
<dbReference type="InterPro" id="IPR037045">
    <property type="entry name" value="S8pro/Inhibitor_I9_sf"/>
</dbReference>
<feature type="active site" description="Charge relay system" evidence="8 9">
    <location>
        <position position="182"/>
    </location>
</feature>
<dbReference type="Gene3D" id="3.40.50.200">
    <property type="entry name" value="Peptidase S8/S53 domain"/>
    <property type="match status" value="1"/>
</dbReference>
<keyword evidence="10" id="KW-0472">Membrane</keyword>
<dbReference type="SUPFAM" id="SSF52743">
    <property type="entry name" value="Subtilisin-like"/>
    <property type="match status" value="1"/>
</dbReference>
<dbReference type="InterPro" id="IPR015500">
    <property type="entry name" value="Peptidase_S8_subtilisin-rel"/>
</dbReference>
<accession>A0A3S8TL37</accession>
<dbReference type="Gene3D" id="3.30.70.80">
    <property type="entry name" value="Peptidase S8 propeptide/proteinase inhibitor I9"/>
    <property type="match status" value="1"/>
</dbReference>
<dbReference type="PRINTS" id="PR00723">
    <property type="entry name" value="SUBTILISIN"/>
</dbReference>
<dbReference type="InterPro" id="IPR041469">
    <property type="entry name" value="Subtilisin-like_FN3"/>
</dbReference>
<dbReference type="CDD" id="cd02120">
    <property type="entry name" value="PA_subtilisin_like"/>
    <property type="match status" value="1"/>
</dbReference>
<dbReference type="InterPro" id="IPR034197">
    <property type="entry name" value="Peptidases_S8_3"/>
</dbReference>
<keyword evidence="10" id="KW-1133">Transmembrane helix</keyword>
<dbReference type="Gene3D" id="3.50.30.30">
    <property type="match status" value="1"/>
</dbReference>
<feature type="transmembrane region" description="Helical" evidence="10">
    <location>
        <begin position="6"/>
        <end position="23"/>
    </location>
</feature>
<evidence type="ECO:0000256" key="1">
    <source>
        <dbReference type="ARBA" id="ARBA00004613"/>
    </source>
</evidence>
<evidence type="ECO:0000256" key="10">
    <source>
        <dbReference type="SAM" id="Phobius"/>
    </source>
</evidence>
<feature type="active site" description="Charge relay system" evidence="8 9">
    <location>
        <position position="247"/>
    </location>
</feature>
<evidence type="ECO:0000256" key="9">
    <source>
        <dbReference type="PROSITE-ProRule" id="PRU01240"/>
    </source>
</evidence>
<keyword evidence="7 9" id="KW-0720">Serine protease</keyword>
<protein>
    <submittedName>
        <fullName evidence="14">Cucumisin</fullName>
    </submittedName>
</protein>
<keyword evidence="5" id="KW-0732">Signal</keyword>
<proteinExistence type="evidence at transcript level"/>
<dbReference type="PROSITE" id="PS00138">
    <property type="entry name" value="SUBTILASE_SER"/>
    <property type="match status" value="1"/>
</dbReference>
<dbReference type="GO" id="GO:0004252">
    <property type="term" value="F:serine-type endopeptidase activity"/>
    <property type="evidence" value="ECO:0007669"/>
    <property type="project" value="UniProtKB-UniRule"/>
</dbReference>
<comment type="similarity">
    <text evidence="2 9">Belongs to the peptidase S8 family.</text>
</comment>
<dbReference type="PROSITE" id="PS51892">
    <property type="entry name" value="SUBTILASE"/>
    <property type="match status" value="1"/>
</dbReference>
<evidence type="ECO:0000313" key="14">
    <source>
        <dbReference type="EMBL" id="AZL41278.1"/>
    </source>
</evidence>
<organism evidence="14">
    <name type="scientific">Datisca glomerata</name>
    <name type="common">Durango root</name>
    <dbReference type="NCBI Taxonomy" id="34297"/>
    <lineage>
        <taxon>Eukaryota</taxon>
        <taxon>Viridiplantae</taxon>
        <taxon>Streptophyta</taxon>
        <taxon>Embryophyta</taxon>
        <taxon>Tracheophyta</taxon>
        <taxon>Spermatophyta</taxon>
        <taxon>Magnoliopsida</taxon>
        <taxon>eudicotyledons</taxon>
        <taxon>Gunneridae</taxon>
        <taxon>Pentapetalae</taxon>
        <taxon>rosids</taxon>
        <taxon>fabids</taxon>
        <taxon>Cucurbitales</taxon>
        <taxon>Datiscaceae</taxon>
        <taxon>Datisca</taxon>
    </lineage>
</organism>
<dbReference type="InterPro" id="IPR000209">
    <property type="entry name" value="Peptidase_S8/S53_dom"/>
</dbReference>
<evidence type="ECO:0000256" key="5">
    <source>
        <dbReference type="ARBA" id="ARBA00022729"/>
    </source>
</evidence>
<dbReference type="PANTHER" id="PTHR10795">
    <property type="entry name" value="PROPROTEIN CONVERTASE SUBTILISIN/KEXIN"/>
    <property type="match status" value="1"/>
</dbReference>
<evidence type="ECO:0000256" key="8">
    <source>
        <dbReference type="PIRSR" id="PIRSR615500-1"/>
    </source>
</evidence>
<evidence type="ECO:0000256" key="7">
    <source>
        <dbReference type="ARBA" id="ARBA00022825"/>
    </source>
</evidence>
<dbReference type="InterPro" id="IPR036852">
    <property type="entry name" value="Peptidase_S8/S53_dom_sf"/>
</dbReference>
<evidence type="ECO:0000259" key="12">
    <source>
        <dbReference type="Pfam" id="PF05922"/>
    </source>
</evidence>
<dbReference type="InterPro" id="IPR045051">
    <property type="entry name" value="SBT"/>
</dbReference>
<dbReference type="CDD" id="cd04852">
    <property type="entry name" value="Peptidases_S8_3"/>
    <property type="match status" value="1"/>
</dbReference>
<dbReference type="EMBL" id="MH900513">
    <property type="protein sequence ID" value="AZL41278.1"/>
    <property type="molecule type" value="mRNA"/>
</dbReference>
<dbReference type="AlphaFoldDB" id="A0A3S8TL37"/>
<dbReference type="FunFam" id="3.30.70.80:FF:000002">
    <property type="entry name" value="Subtilisin-like protease SBT5.3"/>
    <property type="match status" value="1"/>
</dbReference>
<feature type="transmembrane region" description="Helical" evidence="10">
    <location>
        <begin position="44"/>
        <end position="63"/>
    </location>
</feature>
<sequence length="821" mass="89108">MNEVINCNICLFSISIYIWSLLINNTGLRLNIITSYLNQTKIKMAKQLLLSLLYLLFFSASVLHCQSKPKEKKLYIVYMGDKPKGNMLVGSLHHSMIETVIGSKKSVKDSLIYSYRKSFNGFVAKLSDEEAKRISGMDGVISVLPDRVLKLHTTRSWDFVGLKDEYSVGDSKGGDVIIGMLDTGIWPESASFSDKGFGPPPSKWKGKCHSTNKTFTCNNKIIGARYYNIKNLYDKTDIVSPRDSIGHGTHTASTAAGRQVEGASYFGLAKGVARGGAPNARLAVYKVCWAYGCSSADILAAFDDAIADGVDILSVSLGGGAFEPVEYFEDPIAIGSYHAMKMGILTSVSAGNEGPYRGSVTNYSPWLLTVAANSIDRKFVSQLVLGNGQIIPGVAINPFNRNQTSFPLIWGGDAANYSANANSLESRYCNRNGMDSEKLKGKIVLCENVIDGSSIMSVDGAGVIISSAVSGDDIVAYPFPLPSTIIKAKDVATVLDYIRSTQNPIATIQSSETWKDLTAPVVATFSSRGPNILNPDILKPDLTAPGVDIIAAWSPVAPSSIYYEDVRTTKYYLESGTSMSCPHVSGAAAYVKAAHPTWSPAAIKSALMTTATIVDPEKHKEDREFGYGSGLLNPVKAIDPGLIFNASETDYIAFLCKQGYNTTTLRLLTGDRSVCKSAKHGRGWDLNYPSFSLPIQDGNEINGIFTRTVTNVGSPNSTYVASIDPLERVKVKVDPPELTFNSVGEERSFTVKVKGEKITQLPIISGSITWNDGVHSVRTPLVIYTVLPPKSSSSKQFRPQAKESMSKRSSIFHKNGLWSRN</sequence>
<keyword evidence="3" id="KW-0964">Secreted</keyword>
<dbReference type="InterPro" id="IPR023828">
    <property type="entry name" value="Peptidase_S8_Ser-AS"/>
</dbReference>
<evidence type="ECO:0000259" key="11">
    <source>
        <dbReference type="Pfam" id="PF00082"/>
    </source>
</evidence>
<keyword evidence="6 9" id="KW-0378">Hydrolase</keyword>
<dbReference type="Gene3D" id="2.60.40.2310">
    <property type="match status" value="1"/>
</dbReference>
<feature type="domain" description="Inhibitor I9" evidence="12">
    <location>
        <begin position="75"/>
        <end position="152"/>
    </location>
</feature>
<evidence type="ECO:0000256" key="4">
    <source>
        <dbReference type="ARBA" id="ARBA00022670"/>
    </source>
</evidence>
<dbReference type="Pfam" id="PF00082">
    <property type="entry name" value="Peptidase_S8"/>
    <property type="match status" value="1"/>
</dbReference>
<reference evidence="14" key="1">
    <citation type="journal article" date="2018" name="Front. Plant Sci.">
        <title>Comparative Analysis of the Nodule Transcriptomes of Ceanothus thyrsiflorus (Rhamnaceae, Rosales) and Datisca glomerata (Datiscaceae, Cucurbitales).</title>
        <authorList>
            <person name="Salgado M.G."/>
            <person name="van Velzen R."/>
            <person name="Nguyen T.V."/>
            <person name="Battenberg K."/>
            <person name="Berry A.M."/>
            <person name="Lundin D."/>
            <person name="Pawlowski K."/>
        </authorList>
    </citation>
    <scope>NUCLEOTIDE SEQUENCE</scope>
</reference>
<dbReference type="GO" id="GO:0009609">
    <property type="term" value="P:response to symbiotic bacterium"/>
    <property type="evidence" value="ECO:0007669"/>
    <property type="project" value="UniProtKB-ARBA"/>
</dbReference>
<reference evidence="14" key="2">
    <citation type="submission" date="2018-09" db="EMBL/GenBank/DDBJ databases">
        <authorList>
            <person name="Salgado M."/>
            <person name="van Velzen R."/>
            <person name="Nguyen T.V."/>
            <person name="Battenberg K."/>
            <person name="Berry A.M."/>
            <person name="Lundin D."/>
            <person name="Pawlowski K."/>
        </authorList>
    </citation>
    <scope>NUCLEOTIDE SEQUENCE</scope>
</reference>
<keyword evidence="4 9" id="KW-0645">Protease</keyword>
<evidence type="ECO:0000259" key="13">
    <source>
        <dbReference type="Pfam" id="PF17766"/>
    </source>
</evidence>